<dbReference type="SUPFAM" id="SSF54637">
    <property type="entry name" value="Thioesterase/thiol ester dehydrase-isomerase"/>
    <property type="match status" value="1"/>
</dbReference>
<dbReference type="InterPro" id="IPR052061">
    <property type="entry name" value="PTE-AB_protein"/>
</dbReference>
<dbReference type="PANTHER" id="PTHR47260">
    <property type="entry name" value="UPF0644 PROTEIN PB2B4.06"/>
    <property type="match status" value="1"/>
</dbReference>
<accession>A0A086LDK6</accession>
<sequence length="330" mass="34798">MEARSEGETNAVLPPAVSAVQSPEDLSVMVDGAPLLSHTSVPEWAHFCFRSRAYRTVPVGGVLDAADAETRETLWDGGRTPDSPRGGEEKEKEDEYAHMLHDVLTAYGNVSELNYFVSCDPSVRTPDAVDASPGVHTPEPAGGASGVRTPEGPLSDGDSCAATSPEKKAKTGASVSSPPAAKHMLVSCHVGRRVCGHKGVVHGGFIATLLDNSLGYMAHFVFKRAATKKLEVSFVRPLLANAFIIVDVQIADIDSQKGVCAVVGTVYACIPEQLKHLGKPGKRGEQGEKGEQGDSAKPRGAEPAVPEGVWVVAAGKAIMVDVTKKWKGIQ</sequence>
<dbReference type="InterPro" id="IPR029069">
    <property type="entry name" value="HotDog_dom_sf"/>
</dbReference>
<reference evidence="2 3" key="1">
    <citation type="submission" date="2014-07" db="EMBL/GenBank/DDBJ databases">
        <authorList>
            <person name="Sibley D."/>
            <person name="Venepally P."/>
            <person name="Karamycheva S."/>
            <person name="Hadjithomas M."/>
            <person name="Khan A."/>
            <person name="Brunk B."/>
            <person name="Roos D."/>
            <person name="Caler E."/>
            <person name="Lorenzi H."/>
        </authorList>
    </citation>
    <scope>NUCLEOTIDE SEQUENCE [LARGE SCALE GENOMIC DNA]</scope>
    <source>
        <strain evidence="2 3">FOU</strain>
    </source>
</reference>
<evidence type="ECO:0000313" key="2">
    <source>
        <dbReference type="EMBL" id="KFG54724.1"/>
    </source>
</evidence>
<dbReference type="EMBL" id="AEYH02000483">
    <property type="protein sequence ID" value="KFG54724.1"/>
    <property type="molecule type" value="Genomic_DNA"/>
</dbReference>
<dbReference type="Proteomes" id="UP000028838">
    <property type="component" value="Unassembled WGS sequence"/>
</dbReference>
<gene>
    <name evidence="2" type="ORF">TGFOU_285710</name>
</gene>
<dbReference type="OrthoDB" id="329473at2759"/>
<feature type="region of interest" description="Disordered" evidence="1">
    <location>
        <begin position="72"/>
        <end position="92"/>
    </location>
</feature>
<evidence type="ECO:0000256" key="1">
    <source>
        <dbReference type="SAM" id="MobiDB-lite"/>
    </source>
</evidence>
<evidence type="ECO:0008006" key="4">
    <source>
        <dbReference type="Google" id="ProtNLM"/>
    </source>
</evidence>
<feature type="compositionally biased region" description="Basic and acidic residues" evidence="1">
    <location>
        <begin position="282"/>
        <end position="300"/>
    </location>
</feature>
<organism evidence="2 3">
    <name type="scientific">Toxoplasma gondii FOU</name>
    <dbReference type="NCBI Taxonomy" id="943167"/>
    <lineage>
        <taxon>Eukaryota</taxon>
        <taxon>Sar</taxon>
        <taxon>Alveolata</taxon>
        <taxon>Apicomplexa</taxon>
        <taxon>Conoidasida</taxon>
        <taxon>Coccidia</taxon>
        <taxon>Eucoccidiorida</taxon>
        <taxon>Eimeriorina</taxon>
        <taxon>Sarcocystidae</taxon>
        <taxon>Toxoplasma</taxon>
    </lineage>
</organism>
<name>A0A086LDK6_TOXGO</name>
<dbReference type="VEuPathDB" id="ToxoDB:TGFOU_285710"/>
<feature type="region of interest" description="Disordered" evidence="1">
    <location>
        <begin position="278"/>
        <end position="304"/>
    </location>
</feature>
<dbReference type="CDD" id="cd03443">
    <property type="entry name" value="PaaI_thioesterase"/>
    <property type="match status" value="1"/>
</dbReference>
<evidence type="ECO:0000313" key="3">
    <source>
        <dbReference type="Proteomes" id="UP000028838"/>
    </source>
</evidence>
<dbReference type="PANTHER" id="PTHR47260:SF1">
    <property type="entry name" value="UPF0644 PROTEIN PB2B4.06"/>
    <property type="match status" value="1"/>
</dbReference>
<dbReference type="AlphaFoldDB" id="A0A086LDK6"/>
<proteinExistence type="predicted"/>
<protein>
    <recommendedName>
        <fullName evidence="4">Thioesterase family protein</fullName>
    </recommendedName>
</protein>
<comment type="caution">
    <text evidence="2">The sequence shown here is derived from an EMBL/GenBank/DDBJ whole genome shotgun (WGS) entry which is preliminary data.</text>
</comment>
<feature type="region of interest" description="Disordered" evidence="1">
    <location>
        <begin position="127"/>
        <end position="178"/>
    </location>
</feature>
<dbReference type="Gene3D" id="3.10.129.10">
    <property type="entry name" value="Hotdog Thioesterase"/>
    <property type="match status" value="1"/>
</dbReference>